<evidence type="ECO:0000256" key="1">
    <source>
        <dbReference type="ARBA" id="ARBA00007452"/>
    </source>
</evidence>
<comment type="similarity">
    <text evidence="1 7">Belongs to the RecO family.</text>
</comment>
<keyword evidence="4 7" id="KW-0233">DNA recombination</keyword>
<evidence type="ECO:0000256" key="5">
    <source>
        <dbReference type="ARBA" id="ARBA00023204"/>
    </source>
</evidence>
<evidence type="ECO:0000256" key="7">
    <source>
        <dbReference type="HAMAP-Rule" id="MF_00201"/>
    </source>
</evidence>
<dbReference type="Pfam" id="PF02565">
    <property type="entry name" value="RecO_C"/>
    <property type="match status" value="1"/>
</dbReference>
<feature type="region of interest" description="Disordered" evidence="8">
    <location>
        <begin position="290"/>
        <end position="322"/>
    </location>
</feature>
<dbReference type="GO" id="GO:0043590">
    <property type="term" value="C:bacterial nucleoid"/>
    <property type="evidence" value="ECO:0007669"/>
    <property type="project" value="TreeGrafter"/>
</dbReference>
<dbReference type="AlphaFoldDB" id="A0A6B0YVY7"/>
<evidence type="ECO:0000256" key="8">
    <source>
        <dbReference type="SAM" id="MobiDB-lite"/>
    </source>
</evidence>
<keyword evidence="5 7" id="KW-0234">DNA repair</keyword>
<dbReference type="InterPro" id="IPR003717">
    <property type="entry name" value="RecO"/>
</dbReference>
<dbReference type="GO" id="GO:0006302">
    <property type="term" value="P:double-strand break repair"/>
    <property type="evidence" value="ECO:0007669"/>
    <property type="project" value="TreeGrafter"/>
</dbReference>
<proteinExistence type="inferred from homology"/>
<dbReference type="EMBL" id="VXRG01000090">
    <property type="protein sequence ID" value="MXY93912.1"/>
    <property type="molecule type" value="Genomic_DNA"/>
</dbReference>
<dbReference type="SUPFAM" id="SSF57863">
    <property type="entry name" value="ArfGap/RecO-like zinc finger"/>
    <property type="match status" value="1"/>
</dbReference>
<reference evidence="10" key="1">
    <citation type="submission" date="2019-09" db="EMBL/GenBank/DDBJ databases">
        <title>Characterisation of the sponge microbiome using genome-centric metagenomics.</title>
        <authorList>
            <person name="Engelberts J.P."/>
            <person name="Robbins S.J."/>
            <person name="De Goeij J.M."/>
            <person name="Aranda M."/>
            <person name="Bell S.C."/>
            <person name="Webster N.S."/>
        </authorList>
    </citation>
    <scope>NUCLEOTIDE SEQUENCE</scope>
    <source>
        <strain evidence="10">SB0664_bin_27</strain>
    </source>
</reference>
<dbReference type="PANTHER" id="PTHR33991">
    <property type="entry name" value="DNA REPAIR PROTEIN RECO"/>
    <property type="match status" value="1"/>
</dbReference>
<evidence type="ECO:0000256" key="2">
    <source>
        <dbReference type="ARBA" id="ARBA00021310"/>
    </source>
</evidence>
<evidence type="ECO:0000313" key="10">
    <source>
        <dbReference type="EMBL" id="MXY93912.1"/>
    </source>
</evidence>
<dbReference type="Gene3D" id="1.20.1440.120">
    <property type="entry name" value="Recombination protein O, C-terminal domain"/>
    <property type="match status" value="1"/>
</dbReference>
<protein>
    <recommendedName>
        <fullName evidence="2 7">DNA repair protein RecO</fullName>
    </recommendedName>
    <alternativeName>
        <fullName evidence="6 7">Recombination protein O</fullName>
    </alternativeName>
</protein>
<accession>A0A6B0YVY7</accession>
<dbReference type="HAMAP" id="MF_00201">
    <property type="entry name" value="RecO"/>
    <property type="match status" value="1"/>
</dbReference>
<sequence length="322" mass="36525">MEEPISRACHRARAGPEHSWGFNREKRETPVAERSQSYRTRAVILRRRNYSDADRILTVFTPRMGKRMLIAKGSRKTTSRQAGHLELFSHANLQVARARTWDIITESATVESFLQLRNDLDRIGRAAYVCELVDAFTAEEDDFEPVWELLLLCLRELDGTSGDTTKWDMLLRWFELQLLRMMGFQPKLFACLGCGDDLLPVENFLQLDAGGVFCPSCGRSARGAEPINVATLRILRHLSRNQWESLRGLRIGLATALAAESVLQRYLVTILERRLKSTDFVYRLRQFPAEEASSGEPATPSAASRVNRRPLDPGNSNSEGDR</sequence>
<comment type="function">
    <text evidence="7">Involved in DNA repair and RecF pathway recombination.</text>
</comment>
<name>A0A6B0YVY7_9CHLR</name>
<evidence type="ECO:0000259" key="9">
    <source>
        <dbReference type="Pfam" id="PF11967"/>
    </source>
</evidence>
<keyword evidence="3 7" id="KW-0227">DNA damage</keyword>
<organism evidence="10">
    <name type="scientific">Caldilineaceae bacterium SB0664_bin_27</name>
    <dbReference type="NCBI Taxonomy" id="2605260"/>
    <lineage>
        <taxon>Bacteria</taxon>
        <taxon>Bacillati</taxon>
        <taxon>Chloroflexota</taxon>
        <taxon>Caldilineae</taxon>
        <taxon>Caldilineales</taxon>
        <taxon>Caldilineaceae</taxon>
    </lineage>
</organism>
<dbReference type="GO" id="GO:0006310">
    <property type="term" value="P:DNA recombination"/>
    <property type="evidence" value="ECO:0007669"/>
    <property type="project" value="UniProtKB-UniRule"/>
</dbReference>
<dbReference type="PANTHER" id="PTHR33991:SF1">
    <property type="entry name" value="DNA REPAIR PROTEIN RECO"/>
    <property type="match status" value="1"/>
</dbReference>
<dbReference type="Gene3D" id="2.40.50.140">
    <property type="entry name" value="Nucleic acid-binding proteins"/>
    <property type="match status" value="1"/>
</dbReference>
<dbReference type="SUPFAM" id="SSF50249">
    <property type="entry name" value="Nucleic acid-binding proteins"/>
    <property type="match status" value="1"/>
</dbReference>
<dbReference type="InterPro" id="IPR022572">
    <property type="entry name" value="DNA_rep/recomb_RecO_N"/>
</dbReference>
<gene>
    <name evidence="7 10" type="primary">recO</name>
    <name evidence="10" type="ORF">F4Y42_10760</name>
</gene>
<evidence type="ECO:0000256" key="6">
    <source>
        <dbReference type="ARBA" id="ARBA00033409"/>
    </source>
</evidence>
<comment type="caution">
    <text evidence="10">The sequence shown here is derived from an EMBL/GenBank/DDBJ whole genome shotgun (WGS) entry which is preliminary data.</text>
</comment>
<dbReference type="NCBIfam" id="TIGR00613">
    <property type="entry name" value="reco"/>
    <property type="match status" value="1"/>
</dbReference>
<dbReference type="InterPro" id="IPR037278">
    <property type="entry name" value="ARFGAP/RecO"/>
</dbReference>
<dbReference type="InterPro" id="IPR012340">
    <property type="entry name" value="NA-bd_OB-fold"/>
</dbReference>
<feature type="domain" description="DNA replication/recombination mediator RecO N-terminal" evidence="9">
    <location>
        <begin position="37"/>
        <end position="113"/>
    </location>
</feature>
<dbReference type="Pfam" id="PF11967">
    <property type="entry name" value="RecO_N"/>
    <property type="match status" value="1"/>
</dbReference>
<dbReference type="InterPro" id="IPR042242">
    <property type="entry name" value="RecO_C"/>
</dbReference>
<evidence type="ECO:0000256" key="4">
    <source>
        <dbReference type="ARBA" id="ARBA00023172"/>
    </source>
</evidence>
<evidence type="ECO:0000256" key="3">
    <source>
        <dbReference type="ARBA" id="ARBA00022763"/>
    </source>
</evidence>
<feature type="region of interest" description="Disordered" evidence="8">
    <location>
        <begin position="1"/>
        <end position="33"/>
    </location>
</feature>